<gene>
    <name evidence="1" type="ORF">DFR38_11423</name>
</gene>
<dbReference type="EMBL" id="QJKC01000014">
    <property type="protein sequence ID" value="PXX43587.1"/>
    <property type="molecule type" value="Genomic_DNA"/>
</dbReference>
<dbReference type="Proteomes" id="UP000248395">
    <property type="component" value="Unassembled WGS sequence"/>
</dbReference>
<keyword evidence="2" id="KW-1185">Reference proteome</keyword>
<dbReference type="AlphaFoldDB" id="A0A318JA64"/>
<sequence length="168" mass="18689">MNPGRYSRLVLLLIVLLCLLPLLAAWFSYRYWPPQGGNSAGDLLPIQPFAAASRADWPGKRWVLVGQFQGSCERACRQRLFTMRQIHLAQGEAAGRLQRVLLYSAAAPVAADGFVQLAVARQRLPARADGFYLIDPLGNQVLFYPDALRPDKIIKEVQQLMKVNNGLG</sequence>
<evidence type="ECO:0000313" key="1">
    <source>
        <dbReference type="EMBL" id="PXX43587.1"/>
    </source>
</evidence>
<protein>
    <recommendedName>
        <fullName evidence="3">Transmembrane protein</fullName>
    </recommendedName>
</protein>
<dbReference type="RefSeq" id="WP_158527743.1">
    <property type="nucleotide sequence ID" value="NZ_QJKC01000014.1"/>
</dbReference>
<name>A0A318JA64_9NEIS</name>
<comment type="caution">
    <text evidence="1">The sequence shown here is derived from an EMBL/GenBank/DDBJ whole genome shotgun (WGS) entry which is preliminary data.</text>
</comment>
<accession>A0A318JA64</accession>
<dbReference type="OrthoDB" id="9180342at2"/>
<organism evidence="1 2">
    <name type="scientific">Aquitalea magnusonii</name>
    <dbReference type="NCBI Taxonomy" id="332411"/>
    <lineage>
        <taxon>Bacteria</taxon>
        <taxon>Pseudomonadati</taxon>
        <taxon>Pseudomonadota</taxon>
        <taxon>Betaproteobacteria</taxon>
        <taxon>Neisseriales</taxon>
        <taxon>Chromobacteriaceae</taxon>
        <taxon>Aquitalea</taxon>
    </lineage>
</organism>
<reference evidence="1 2" key="1">
    <citation type="submission" date="2018-05" db="EMBL/GenBank/DDBJ databases">
        <title>Genomic Encyclopedia of Type Strains, Phase IV (KMG-IV): sequencing the most valuable type-strain genomes for metagenomic binning, comparative biology and taxonomic classification.</title>
        <authorList>
            <person name="Goeker M."/>
        </authorList>
    </citation>
    <scope>NUCLEOTIDE SEQUENCE [LARGE SCALE GENOMIC DNA]</scope>
    <source>
        <strain evidence="1 2">DSM 25134</strain>
    </source>
</reference>
<proteinExistence type="predicted"/>
<evidence type="ECO:0008006" key="3">
    <source>
        <dbReference type="Google" id="ProtNLM"/>
    </source>
</evidence>
<evidence type="ECO:0000313" key="2">
    <source>
        <dbReference type="Proteomes" id="UP000248395"/>
    </source>
</evidence>